<dbReference type="GO" id="GO:0043066">
    <property type="term" value="P:negative regulation of apoptotic process"/>
    <property type="evidence" value="ECO:0007669"/>
    <property type="project" value="InterPro"/>
</dbReference>
<reference evidence="4" key="1">
    <citation type="submission" date="2025-08" db="UniProtKB">
        <authorList>
            <consortium name="Ensembl"/>
        </authorList>
    </citation>
    <scope>IDENTIFICATION</scope>
</reference>
<dbReference type="InterPro" id="IPR050694">
    <property type="entry name" value="LRRC14/PRAME"/>
</dbReference>
<sequence length="476" mass="54886">MSFQALKLVELARQSLLSDEAVAISALQYLPEELIPPLFMEAFTGRHLKVLREMVAAWPYPCLPVGALMETPHLETLKAVLDGVDKLLTHKVHPSRKLQVLDLRTVQHSFWNTRAGREDAGSSAQAVSDKQIVKDLPRYALRRRFKVLADLSLRFSANEYQTYLLQWAEQRKHFLQLCCSKMQIVAFPVDSIRNVLKIFQPQYIEELELYSGWNLPTLAWFSPYMGQMRNLHKLFLASIQKIKVENISTDLEKCVTRFISQFSKFNSLQHLYMNGIYFLSHRMKQLFRCLKSPLETLSMTDCVLSQCDLNSLCQYQSLCQLKHLNVSSVELFDLHLTDLRVFLESVIETLQTLELEHCGMRDSQLSALLPALSQCSQLTKVNFYDNDISMPMLKDLFHHTANLSQLTLELYPAPLECFDDMGVVLPERFSLVCSQLMDALRAVRQPKKVSFATYFCHECCSRSIYDLETSLCPCWQ</sequence>
<dbReference type="GO" id="GO:0005737">
    <property type="term" value="C:cytoplasm"/>
    <property type="evidence" value="ECO:0007669"/>
    <property type="project" value="TreeGrafter"/>
</dbReference>
<keyword evidence="3" id="KW-0677">Repeat</keyword>
<gene>
    <name evidence="4" type="primary">LOC103726244</name>
</gene>
<keyword evidence="2" id="KW-0433">Leucine-rich repeat</keyword>
<organism evidence="4 5">
    <name type="scientific">Nannospalax galili</name>
    <name type="common">Northern Israeli blind subterranean mole rat</name>
    <name type="synonym">Spalax galili</name>
    <dbReference type="NCBI Taxonomy" id="1026970"/>
    <lineage>
        <taxon>Eukaryota</taxon>
        <taxon>Metazoa</taxon>
        <taxon>Chordata</taxon>
        <taxon>Craniata</taxon>
        <taxon>Vertebrata</taxon>
        <taxon>Euteleostomi</taxon>
        <taxon>Mammalia</taxon>
        <taxon>Eutheria</taxon>
        <taxon>Euarchontoglires</taxon>
        <taxon>Glires</taxon>
        <taxon>Rodentia</taxon>
        <taxon>Myomorpha</taxon>
        <taxon>Muroidea</taxon>
        <taxon>Spalacidae</taxon>
        <taxon>Spalacinae</taxon>
        <taxon>Nannospalax</taxon>
    </lineage>
</organism>
<dbReference type="GeneTree" id="ENSGT01030000234531"/>
<accession>A0A8C6REU4</accession>
<dbReference type="Ensembl" id="ENSNGAT00000021633.1">
    <property type="protein sequence ID" value="ENSNGAP00000016021.1"/>
    <property type="gene ID" value="ENSNGAG00000016878.1"/>
</dbReference>
<comment type="similarity">
    <text evidence="1">Belongs to the PRAME family.</text>
</comment>
<dbReference type="Gene3D" id="3.80.10.10">
    <property type="entry name" value="Ribonuclease Inhibitor"/>
    <property type="match status" value="1"/>
</dbReference>
<evidence type="ECO:0000313" key="5">
    <source>
        <dbReference type="Proteomes" id="UP000694381"/>
    </source>
</evidence>
<dbReference type="SUPFAM" id="SSF52047">
    <property type="entry name" value="RNI-like"/>
    <property type="match status" value="1"/>
</dbReference>
<dbReference type="Proteomes" id="UP000694381">
    <property type="component" value="Unassembled WGS sequence"/>
</dbReference>
<dbReference type="OMA" id="CQRCVYD"/>
<dbReference type="AlphaFoldDB" id="A0A8C6REU4"/>
<evidence type="ECO:0000256" key="3">
    <source>
        <dbReference type="ARBA" id="ARBA00022737"/>
    </source>
</evidence>
<reference evidence="4" key="2">
    <citation type="submission" date="2025-09" db="UniProtKB">
        <authorList>
            <consortium name="Ensembl"/>
        </authorList>
    </citation>
    <scope>IDENTIFICATION</scope>
</reference>
<dbReference type="PANTHER" id="PTHR14224">
    <property type="entry name" value="SIMILAR TO PREFERENTIALLY EXPRESSED ANTIGEN IN MELANOMA-LIKE 3"/>
    <property type="match status" value="1"/>
</dbReference>
<dbReference type="GO" id="GO:0045892">
    <property type="term" value="P:negative regulation of DNA-templated transcription"/>
    <property type="evidence" value="ECO:0007669"/>
    <property type="project" value="InterPro"/>
</dbReference>
<proteinExistence type="inferred from homology"/>
<dbReference type="FunFam" id="3.80.10.10:FF:000079">
    <property type="entry name" value="PRAME family member 18"/>
    <property type="match status" value="1"/>
</dbReference>
<evidence type="ECO:0000256" key="2">
    <source>
        <dbReference type="ARBA" id="ARBA00022614"/>
    </source>
</evidence>
<dbReference type="InterPro" id="IPR032675">
    <property type="entry name" value="LRR_dom_sf"/>
</dbReference>
<evidence type="ECO:0000256" key="1">
    <source>
        <dbReference type="ARBA" id="ARBA00009608"/>
    </source>
</evidence>
<evidence type="ECO:0000313" key="4">
    <source>
        <dbReference type="Ensembl" id="ENSNGAP00000016021.1"/>
    </source>
</evidence>
<dbReference type="GO" id="GO:0045596">
    <property type="term" value="P:negative regulation of cell differentiation"/>
    <property type="evidence" value="ECO:0007669"/>
    <property type="project" value="InterPro"/>
</dbReference>
<keyword evidence="5" id="KW-1185">Reference proteome</keyword>
<protein>
    <submittedName>
        <fullName evidence="4">PRAME family member 8-like</fullName>
    </submittedName>
</protein>
<dbReference type="PANTHER" id="PTHR14224:SF94">
    <property type="entry name" value="PRAME FAMILY MEMBER 12"/>
    <property type="match status" value="1"/>
</dbReference>
<dbReference type="InterPro" id="IPR026271">
    <property type="entry name" value="PRAME"/>
</dbReference>
<dbReference type="GO" id="GO:0008284">
    <property type="term" value="P:positive regulation of cell population proliferation"/>
    <property type="evidence" value="ECO:0007669"/>
    <property type="project" value="InterPro"/>
</dbReference>
<name>A0A8C6REU4_NANGA</name>
<dbReference type="PIRSF" id="PIRSF038286">
    <property type="entry name" value="PRAME"/>
    <property type="match status" value="1"/>
</dbReference>